<evidence type="ECO:0000313" key="3">
    <source>
        <dbReference type="EMBL" id="EDM27297.1"/>
    </source>
</evidence>
<dbReference type="EMBL" id="ABCK01000010">
    <property type="protein sequence ID" value="EDM27297.1"/>
    <property type="molecule type" value="Genomic_DNA"/>
</dbReference>
<dbReference type="Gene3D" id="3.20.20.70">
    <property type="entry name" value="Aldolase class I"/>
    <property type="match status" value="1"/>
</dbReference>
<dbReference type="PRINTS" id="PR00743">
    <property type="entry name" value="GLHYDRLASE36"/>
</dbReference>
<dbReference type="STRING" id="313628.LNTAR_21325"/>
<keyword evidence="4" id="KW-1185">Reference proteome</keyword>
<dbReference type="InterPro" id="IPR017853">
    <property type="entry name" value="GH"/>
</dbReference>
<organism evidence="3 4">
    <name type="scientific">Lentisphaera araneosa HTCC2155</name>
    <dbReference type="NCBI Taxonomy" id="313628"/>
    <lineage>
        <taxon>Bacteria</taxon>
        <taxon>Pseudomonadati</taxon>
        <taxon>Lentisphaerota</taxon>
        <taxon>Lentisphaeria</taxon>
        <taxon>Lentisphaerales</taxon>
        <taxon>Lentisphaeraceae</taxon>
        <taxon>Lentisphaera</taxon>
    </lineage>
</organism>
<dbReference type="CDD" id="cd14791">
    <property type="entry name" value="GH36"/>
    <property type="match status" value="1"/>
</dbReference>
<dbReference type="InterPro" id="IPR050985">
    <property type="entry name" value="Alpha-glycosidase_related"/>
</dbReference>
<proteinExistence type="predicted"/>
<protein>
    <submittedName>
        <fullName evidence="3">Alpha-galactosidase</fullName>
    </submittedName>
</protein>
<reference evidence="3 4" key="1">
    <citation type="journal article" date="2010" name="J. Bacteriol.">
        <title>Genome sequence of Lentisphaera araneosa HTCC2155T, the type species of the order Lentisphaerales in the phylum Lentisphaerae.</title>
        <authorList>
            <person name="Thrash J.C."/>
            <person name="Cho J.C."/>
            <person name="Vergin K.L."/>
            <person name="Morris R.M."/>
            <person name="Giovannoni S.J."/>
        </authorList>
    </citation>
    <scope>NUCLEOTIDE SEQUENCE [LARGE SCALE GENOMIC DNA]</scope>
    <source>
        <strain evidence="3 4">HTCC2155</strain>
    </source>
</reference>
<dbReference type="PANTHER" id="PTHR43053:SF3">
    <property type="entry name" value="ALPHA-GALACTOSIDASE C-RELATED"/>
    <property type="match status" value="1"/>
</dbReference>
<dbReference type="GO" id="GO:0004557">
    <property type="term" value="F:alpha-galactosidase activity"/>
    <property type="evidence" value="ECO:0007669"/>
    <property type="project" value="InterPro"/>
</dbReference>
<dbReference type="Gene3D" id="2.70.98.60">
    <property type="entry name" value="alpha-galactosidase from lactobacil brevis"/>
    <property type="match status" value="1"/>
</dbReference>
<dbReference type="Pfam" id="PF02065">
    <property type="entry name" value="Melibiase"/>
    <property type="match status" value="1"/>
</dbReference>
<dbReference type="RefSeq" id="WP_007278906.1">
    <property type="nucleotide sequence ID" value="NZ_ABCK01000010.1"/>
</dbReference>
<accession>A6DLZ9</accession>
<sequence>MPIKELSRFSSHDTEFVYFINEDQTVGFSLYPRAKKNELVEHRKNINDLATCVPIIKVFGGDWPAYKVHDLVQIKCVGEVSPGAFSAGSSMRSTESNLLFQDQRVEGNRVITILKHKYFDLEVEHKLEFNHENDYVLLSSKVINRGETEVKLENVSSFCLDGLSPFQQDDGEGAYYFHRFLSTWSAEGKHEVRSAEDCNFERSWSGHGARTMRYGQVGSMPVKDYFPFIGLEDRQHQVMWGAQLAQPGSWQMEFYRRGDFVSLSGGQGDREHAHWLKNLKPNESFATPQAIVSTCCGGIEDLQNRLVQYQLRELESLPQSEQDLPIVFNDWCTTWGHPSEDNILKIADALAGSHVKYLVMDDGWFNDEPGCQQGLGDWNVSKTIYPNGFKNLCLKLQEKGFIPGIWFELENCTEGSELFHREELLLKVDGFVLQRGTRRFLDFRKQEVHDYLAEKVIKTLKNNHISYIKTDYNDTIGMGCDGAESLGEGLRQHLAGVQAFYRRMREEIPDLVIEVCSSGGHRLEPSFMDLASMGGFSDSHEGTDIPIIAANTAMQIAMRKNQIWAVLREDDNVSRVYYSMAATFMGRMCLSGDLFLLNVQQKQIMQAGQEMYLQIKKSIPQGYIRIVRHGVSSYLHPKGYQIFARYAKESAYLVIHSFENAPSSIEYELEGNWKIGQVFKQDHINLSLKAKVLSLSGVEDYKGLVIELMPQL</sequence>
<dbReference type="AlphaFoldDB" id="A6DLZ9"/>
<dbReference type="eggNOG" id="COG3345">
    <property type="taxonomic scope" value="Bacteria"/>
</dbReference>
<dbReference type="PANTHER" id="PTHR43053">
    <property type="entry name" value="GLYCOSIDASE FAMILY 31"/>
    <property type="match status" value="1"/>
</dbReference>
<dbReference type="InterPro" id="IPR038417">
    <property type="entry name" value="Alpga-gal_N_sf"/>
</dbReference>
<evidence type="ECO:0000256" key="2">
    <source>
        <dbReference type="ARBA" id="ARBA00023295"/>
    </source>
</evidence>
<name>A6DLZ9_9BACT</name>
<dbReference type="InterPro" id="IPR002252">
    <property type="entry name" value="Glyco_hydro_36"/>
</dbReference>
<evidence type="ECO:0000313" key="4">
    <source>
        <dbReference type="Proteomes" id="UP000004947"/>
    </source>
</evidence>
<comment type="caution">
    <text evidence="3">The sequence shown here is derived from an EMBL/GenBank/DDBJ whole genome shotgun (WGS) entry which is preliminary data.</text>
</comment>
<keyword evidence="1" id="KW-0378">Hydrolase</keyword>
<dbReference type="OrthoDB" id="9758822at2"/>
<evidence type="ECO:0000256" key="1">
    <source>
        <dbReference type="ARBA" id="ARBA00022801"/>
    </source>
</evidence>
<keyword evidence="2" id="KW-0326">Glycosidase</keyword>
<gene>
    <name evidence="3" type="ORF">LNTAR_21325</name>
</gene>
<dbReference type="SUPFAM" id="SSF51445">
    <property type="entry name" value="(Trans)glycosidases"/>
    <property type="match status" value="1"/>
</dbReference>
<dbReference type="Proteomes" id="UP000004947">
    <property type="component" value="Unassembled WGS sequence"/>
</dbReference>
<dbReference type="GO" id="GO:0016052">
    <property type="term" value="P:carbohydrate catabolic process"/>
    <property type="evidence" value="ECO:0007669"/>
    <property type="project" value="InterPro"/>
</dbReference>
<dbReference type="InterPro" id="IPR013785">
    <property type="entry name" value="Aldolase_TIM"/>
</dbReference>